<reference evidence="2 3" key="1">
    <citation type="submission" date="2019-08" db="EMBL/GenBank/DDBJ databases">
        <title>The genome of the soybean aphid Biotype 1, its phylome, world population structure and adaptation to the North American continent.</title>
        <authorList>
            <person name="Giordano R."/>
            <person name="Donthu R.K."/>
            <person name="Hernandez A.G."/>
            <person name="Wright C.L."/>
            <person name="Zimin A.V."/>
        </authorList>
    </citation>
    <scope>NUCLEOTIDE SEQUENCE [LARGE SCALE GENOMIC DNA]</scope>
    <source>
        <tissue evidence="2">Whole aphids</tissue>
    </source>
</reference>
<dbReference type="Proteomes" id="UP000475862">
    <property type="component" value="Unassembled WGS sequence"/>
</dbReference>
<keyword evidence="3" id="KW-1185">Reference proteome</keyword>
<sequence length="256" mass="29035">MPNKNQLHATVVQHTDTTNSQKQSMISLSVRRNINNSKVKFSPISKISQSSSKTMNRNINKFESVFNQKEQSLIPLHLTISKELTITPVNDIKNNVISKVKKYPEISIDLIKFEPIFKVPEPPKLKNKNTKKNIPSNILKDTEASNTIILNSTMNSNVCETFKQKPKQIFNKTPLIIKSSDKDILKNPEASNKMYFVLEKKGVQKPSSSKILSKNVQSSVIKSINLKADKPVEEVSNNHNTINDLENKEFLMGFNK</sequence>
<gene>
    <name evidence="2" type="ORF">AGLY_012647</name>
</gene>
<dbReference type="OrthoDB" id="6602193at2759"/>
<organism evidence="2 3">
    <name type="scientific">Aphis glycines</name>
    <name type="common">Soybean aphid</name>
    <dbReference type="NCBI Taxonomy" id="307491"/>
    <lineage>
        <taxon>Eukaryota</taxon>
        <taxon>Metazoa</taxon>
        <taxon>Ecdysozoa</taxon>
        <taxon>Arthropoda</taxon>
        <taxon>Hexapoda</taxon>
        <taxon>Insecta</taxon>
        <taxon>Pterygota</taxon>
        <taxon>Neoptera</taxon>
        <taxon>Paraneoptera</taxon>
        <taxon>Hemiptera</taxon>
        <taxon>Sternorrhyncha</taxon>
        <taxon>Aphidomorpha</taxon>
        <taxon>Aphidoidea</taxon>
        <taxon>Aphididae</taxon>
        <taxon>Aphidini</taxon>
        <taxon>Aphis</taxon>
        <taxon>Aphis</taxon>
    </lineage>
</organism>
<protein>
    <submittedName>
        <fullName evidence="2">Uncharacterized protein</fullName>
    </submittedName>
</protein>
<proteinExistence type="predicted"/>
<evidence type="ECO:0000313" key="3">
    <source>
        <dbReference type="Proteomes" id="UP000475862"/>
    </source>
</evidence>
<dbReference type="EMBL" id="VYZN01000049">
    <property type="protein sequence ID" value="KAE9528225.1"/>
    <property type="molecule type" value="Genomic_DNA"/>
</dbReference>
<name>A0A6G0TA97_APHGL</name>
<accession>A0A6G0TA97</accession>
<feature type="region of interest" description="Disordered" evidence="1">
    <location>
        <begin position="1"/>
        <end position="25"/>
    </location>
</feature>
<evidence type="ECO:0000256" key="1">
    <source>
        <dbReference type="SAM" id="MobiDB-lite"/>
    </source>
</evidence>
<dbReference type="AlphaFoldDB" id="A0A6G0TA97"/>
<comment type="caution">
    <text evidence="2">The sequence shown here is derived from an EMBL/GenBank/DDBJ whole genome shotgun (WGS) entry which is preliminary data.</text>
</comment>
<evidence type="ECO:0000313" key="2">
    <source>
        <dbReference type="EMBL" id="KAE9528225.1"/>
    </source>
</evidence>